<gene>
    <name evidence="1" type="ORF">DN069_29420</name>
</gene>
<dbReference type="EMBL" id="QKYN01000125">
    <property type="protein sequence ID" value="RAG82088.1"/>
    <property type="molecule type" value="Genomic_DNA"/>
</dbReference>
<keyword evidence="2" id="KW-1185">Reference proteome</keyword>
<protein>
    <submittedName>
        <fullName evidence="1">Integrase</fullName>
    </submittedName>
</protein>
<accession>A0A2X0J417</accession>
<proteinExistence type="predicted"/>
<comment type="caution">
    <text evidence="1">The sequence shown here is derived from an EMBL/GenBank/DDBJ whole genome shotgun (WGS) entry which is preliminary data.</text>
</comment>
<evidence type="ECO:0000313" key="2">
    <source>
        <dbReference type="Proteomes" id="UP000248889"/>
    </source>
</evidence>
<organism evidence="1 2">
    <name type="scientific">Streptacidiphilus pinicola</name>
    <dbReference type="NCBI Taxonomy" id="2219663"/>
    <lineage>
        <taxon>Bacteria</taxon>
        <taxon>Bacillati</taxon>
        <taxon>Actinomycetota</taxon>
        <taxon>Actinomycetes</taxon>
        <taxon>Kitasatosporales</taxon>
        <taxon>Streptomycetaceae</taxon>
        <taxon>Streptacidiphilus</taxon>
    </lineage>
</organism>
<dbReference type="AlphaFoldDB" id="A0A2X0J417"/>
<feature type="non-terminal residue" evidence="1">
    <location>
        <position position="1"/>
    </location>
</feature>
<dbReference type="Proteomes" id="UP000248889">
    <property type="component" value="Unassembled WGS sequence"/>
</dbReference>
<reference evidence="1 2" key="1">
    <citation type="submission" date="2018-06" db="EMBL/GenBank/DDBJ databases">
        <title>Streptacidiphilus pinicola sp. nov., isolated from pine grove soil.</title>
        <authorList>
            <person name="Roh S.G."/>
            <person name="Park S."/>
            <person name="Kim M.-K."/>
            <person name="Yun B.-R."/>
            <person name="Park J."/>
            <person name="Kim M.J."/>
            <person name="Kim Y.S."/>
            <person name="Kim S.B."/>
        </authorList>
    </citation>
    <scope>NUCLEOTIDE SEQUENCE [LARGE SCALE GENOMIC DNA]</scope>
    <source>
        <strain evidence="1 2">MMS16-CNU450</strain>
    </source>
</reference>
<sequence>PARLEPHQIERLDIRRLDRLGGVLHEYRHAA</sequence>
<name>A0A2X0J417_9ACTN</name>
<evidence type="ECO:0000313" key="1">
    <source>
        <dbReference type="EMBL" id="RAG82088.1"/>
    </source>
</evidence>